<sequence>MYLAGAFAEAPAGAGHRPFRISMAASRVAGAGRAYDPGLISYFADLAALYGLRHRADYFTRVRRNTFTDLVAGTLGRLDGSLGPVDIAVLAHSTPDAEPGWPACYLAEALPGDPLVMAVSDQGTVAPFSALRIIADYMALDGMRRALLVVADQTTLMSDEQPPSGAVMPTQDAVVALVLERQDQGAELSTSQFSDIGVEEAVTTVAELAREAGPAVVAVGPDLAAVAELCPTAPVRVAENGRPCTGAWDGLGTSWPDEGRLALVADYDRALRYLGLCLVEVGGRP</sequence>
<name>A0A7W9KPD1_9PSEU</name>
<proteinExistence type="predicted"/>
<reference evidence="1 2" key="1">
    <citation type="submission" date="2020-08" db="EMBL/GenBank/DDBJ databases">
        <title>Sequencing the genomes of 1000 actinobacteria strains.</title>
        <authorList>
            <person name="Klenk H.-P."/>
        </authorList>
    </citation>
    <scope>NUCLEOTIDE SEQUENCE [LARGE SCALE GENOMIC DNA]</scope>
    <source>
        <strain evidence="1 2">DSM 43851</strain>
    </source>
</reference>
<protein>
    <submittedName>
        <fullName evidence="1">Uncharacterized protein</fullName>
    </submittedName>
</protein>
<dbReference type="EMBL" id="JACHIR010000001">
    <property type="protein sequence ID" value="MBB5896279.1"/>
    <property type="molecule type" value="Genomic_DNA"/>
</dbReference>
<dbReference type="GO" id="GO:0016746">
    <property type="term" value="F:acyltransferase activity"/>
    <property type="evidence" value="ECO:0007669"/>
    <property type="project" value="InterPro"/>
</dbReference>
<dbReference type="RefSeq" id="WP_184867963.1">
    <property type="nucleotide sequence ID" value="NZ_BAAAWY010000101.1"/>
</dbReference>
<dbReference type="SUPFAM" id="SSF53901">
    <property type="entry name" value="Thiolase-like"/>
    <property type="match status" value="1"/>
</dbReference>
<organism evidence="1 2">
    <name type="scientific">Kutzneria kofuensis</name>
    <dbReference type="NCBI Taxonomy" id="103725"/>
    <lineage>
        <taxon>Bacteria</taxon>
        <taxon>Bacillati</taxon>
        <taxon>Actinomycetota</taxon>
        <taxon>Actinomycetes</taxon>
        <taxon>Pseudonocardiales</taxon>
        <taxon>Pseudonocardiaceae</taxon>
        <taxon>Kutzneria</taxon>
    </lineage>
</organism>
<dbReference type="AlphaFoldDB" id="A0A7W9KPD1"/>
<accession>A0A7W9KPD1</accession>
<keyword evidence="2" id="KW-1185">Reference proteome</keyword>
<evidence type="ECO:0000313" key="2">
    <source>
        <dbReference type="Proteomes" id="UP000585638"/>
    </source>
</evidence>
<dbReference type="Proteomes" id="UP000585638">
    <property type="component" value="Unassembled WGS sequence"/>
</dbReference>
<gene>
    <name evidence="1" type="ORF">BJ998_007475</name>
</gene>
<dbReference type="Gene3D" id="3.40.47.10">
    <property type="match status" value="1"/>
</dbReference>
<dbReference type="InterPro" id="IPR016039">
    <property type="entry name" value="Thiolase-like"/>
</dbReference>
<comment type="caution">
    <text evidence="1">The sequence shown here is derived from an EMBL/GenBank/DDBJ whole genome shotgun (WGS) entry which is preliminary data.</text>
</comment>
<evidence type="ECO:0000313" key="1">
    <source>
        <dbReference type="EMBL" id="MBB5896279.1"/>
    </source>
</evidence>